<keyword evidence="4" id="KW-0812">Transmembrane</keyword>
<feature type="repeat" description="PPR" evidence="3">
    <location>
        <begin position="216"/>
        <end position="246"/>
    </location>
</feature>
<name>D7MCA8_ARALL</name>
<feature type="domain" description="DYW" evidence="5">
    <location>
        <begin position="547"/>
        <end position="601"/>
    </location>
</feature>
<feature type="repeat" description="PPR" evidence="3">
    <location>
        <begin position="332"/>
        <end position="366"/>
    </location>
</feature>
<dbReference type="PANTHER" id="PTHR47926:SF410">
    <property type="entry name" value="(WILD MALAYSIAN BANANA) HYPOTHETICAL PROTEIN"/>
    <property type="match status" value="1"/>
</dbReference>
<dbReference type="Proteomes" id="UP000008694">
    <property type="component" value="Unassembled WGS sequence"/>
</dbReference>
<feature type="transmembrane region" description="Helical" evidence="4">
    <location>
        <begin position="734"/>
        <end position="751"/>
    </location>
</feature>
<dbReference type="NCBIfam" id="TIGR00756">
    <property type="entry name" value="PPR"/>
    <property type="match status" value="7"/>
</dbReference>
<dbReference type="EMBL" id="GL348719">
    <property type="protein sequence ID" value="EFH46388.1"/>
    <property type="molecule type" value="Genomic_DNA"/>
</dbReference>
<evidence type="ECO:0000313" key="6">
    <source>
        <dbReference type="EMBL" id="EFH46388.1"/>
    </source>
</evidence>
<dbReference type="InterPro" id="IPR046848">
    <property type="entry name" value="E_motif"/>
</dbReference>
<feature type="repeat" description="PPR" evidence="3">
    <location>
        <begin position="154"/>
        <end position="188"/>
    </location>
</feature>
<reference evidence="7" key="1">
    <citation type="journal article" date="2011" name="Nat. Genet.">
        <title>The Arabidopsis lyrata genome sequence and the basis of rapid genome size change.</title>
        <authorList>
            <person name="Hu T.T."/>
            <person name="Pattyn P."/>
            <person name="Bakker E.G."/>
            <person name="Cao J."/>
            <person name="Cheng J.-F."/>
            <person name="Clark R.M."/>
            <person name="Fahlgren N."/>
            <person name="Fawcett J.A."/>
            <person name="Grimwood J."/>
            <person name="Gundlach H."/>
            <person name="Haberer G."/>
            <person name="Hollister J.D."/>
            <person name="Ossowski S."/>
            <person name="Ottilar R.P."/>
            <person name="Salamov A.A."/>
            <person name="Schneeberger K."/>
            <person name="Spannagl M."/>
            <person name="Wang X."/>
            <person name="Yang L."/>
            <person name="Nasrallah M.E."/>
            <person name="Bergelson J."/>
            <person name="Carrington J.C."/>
            <person name="Gaut B.S."/>
            <person name="Schmutz J."/>
            <person name="Mayer K.F.X."/>
            <person name="Van de Peer Y."/>
            <person name="Grigoriev I.V."/>
            <person name="Nordborg M."/>
            <person name="Weigel D."/>
            <person name="Guo Y.-L."/>
        </authorList>
    </citation>
    <scope>NUCLEOTIDE SEQUENCE [LARGE SCALE GENOMIC DNA]</scope>
    <source>
        <strain evidence="7">cv. MN47</strain>
    </source>
</reference>
<evidence type="ECO:0000313" key="7">
    <source>
        <dbReference type="Proteomes" id="UP000008694"/>
    </source>
</evidence>
<sequence length="853" mass="96847">MLSRFNIHQPLKRWKFRFFSRSVENPDAILVGSCLSSTFSSPEPSLVRSDYLTKPSDEDQIFPLNKIIATRVRSGDIDGALSVFHGMRAKNTVSWNSLLVGISKDPSRMMEAHQLFDEIPEPDTFSYNIMLSCYVRNGNFEKAQSFFNRMPFKDAASWNTMITGYARRGEMEKARVLFYSMMEKNEVSWNAMISGYIECGDLEKAAHFFKAAPFRGVVAWTAMITGYMKAKKVELAEAMFKDMTVKKNLVTWNAMISGYVENSRPEDGLKLFRAMLEEGIRPNSSGLSSALLGCSELSALCLGRQIHQIVMYCKCGELGDAWKLFEAMKKKDVVAWNAMISGYAQHGNAEKALCLFHEMRDSKTKPDWITFVAVLLACNHAGLVDIGMTYFDSMVRDYRVEPRPDHYTCMVDLLGRAGKVEEALKLIRSMPFRPHAAVFGTLLGACRVHKNVELAEFAAEKLLELDPRNAAGYVQLANIYASKNLWEDVARVRKRMKESNVVKVPGYSWIEIRNKIHHFRSSDRIHPELDSIHKKLKELERKMKLAGYKPELEFALHNVEEEQKEKLLLWHSEKLAVAFGCIKLPQGSPIQVFKNLRICASGSRVSDHFPAKSPPRSQSVTAMEDDVELLLPRYDPNSQAGKREKSRFRFAENVIHLIPLILLLCVVILWLFSHSVNFSQSSFFDFACSLLHQSVFSQLSGNPSFLPRCLNYKIGTKRKRKYEFLLECSCYSDILFILLLIWKLVTYLSLLSRYGHNEWSRSTGMVVFNYKDCNNTLQKTEGNRGLGYPEATELAGQFEMTSNIPPAIAHSSLNAGAKVILTSEAVVPATKTRKLSAERSEARRFVHHDSPSS</sequence>
<dbReference type="Pfam" id="PF14432">
    <property type="entry name" value="DYW_deaminase"/>
    <property type="match status" value="1"/>
</dbReference>
<dbReference type="InterPro" id="IPR002885">
    <property type="entry name" value="PPR_rpt"/>
</dbReference>
<feature type="repeat" description="PPR" evidence="3">
    <location>
        <begin position="248"/>
        <end position="282"/>
    </location>
</feature>
<dbReference type="SUPFAM" id="SSF48452">
    <property type="entry name" value="TPR-like"/>
    <property type="match status" value="2"/>
</dbReference>
<comment type="similarity">
    <text evidence="1">Belongs to the PPR family. PCMP-H subfamily.</text>
</comment>
<dbReference type="PANTHER" id="PTHR47926">
    <property type="entry name" value="PENTATRICOPEPTIDE REPEAT-CONTAINING PROTEIN"/>
    <property type="match status" value="1"/>
</dbReference>
<dbReference type="eggNOG" id="KOG4197">
    <property type="taxonomic scope" value="Eukaryota"/>
</dbReference>
<dbReference type="FunFam" id="1.25.40.10:FF:000553">
    <property type="entry name" value="Pentatricopeptide repeat-containing protein, mitochondrial"/>
    <property type="match status" value="1"/>
</dbReference>
<organism evidence="7">
    <name type="scientific">Arabidopsis lyrata subsp. lyrata</name>
    <name type="common">Lyre-leaved rock-cress</name>
    <dbReference type="NCBI Taxonomy" id="81972"/>
    <lineage>
        <taxon>Eukaryota</taxon>
        <taxon>Viridiplantae</taxon>
        <taxon>Streptophyta</taxon>
        <taxon>Embryophyta</taxon>
        <taxon>Tracheophyta</taxon>
        <taxon>Spermatophyta</taxon>
        <taxon>Magnoliopsida</taxon>
        <taxon>eudicotyledons</taxon>
        <taxon>Gunneridae</taxon>
        <taxon>Pentapetalae</taxon>
        <taxon>rosids</taxon>
        <taxon>malvids</taxon>
        <taxon>Brassicales</taxon>
        <taxon>Brassicaceae</taxon>
        <taxon>Camelineae</taxon>
        <taxon>Arabidopsis</taxon>
    </lineage>
</organism>
<feature type="repeat" description="PPR" evidence="3">
    <location>
        <begin position="123"/>
        <end position="153"/>
    </location>
</feature>
<accession>D7MCA8</accession>
<dbReference type="PROSITE" id="PS51375">
    <property type="entry name" value="PPR"/>
    <property type="match status" value="5"/>
</dbReference>
<dbReference type="InterPro" id="IPR032867">
    <property type="entry name" value="DYW_dom"/>
</dbReference>
<dbReference type="GO" id="GO:0009451">
    <property type="term" value="P:RNA modification"/>
    <property type="evidence" value="ECO:0007669"/>
    <property type="project" value="InterPro"/>
</dbReference>
<gene>
    <name evidence="6" type="ORF">ARALYDRAFT_329829</name>
</gene>
<dbReference type="Gene3D" id="1.25.40.10">
    <property type="entry name" value="Tetratricopeptide repeat domain"/>
    <property type="match status" value="4"/>
</dbReference>
<dbReference type="Gramene" id="fgenesh1_pm.C_scaffold_7002056">
    <property type="protein sequence ID" value="fgenesh1_pm.C_scaffold_7002056"/>
    <property type="gene ID" value="fgenesh1_pm.C_scaffold_7002056"/>
</dbReference>
<dbReference type="FunFam" id="1.25.40.10:FF:001531">
    <property type="entry name" value="Pentatricopeptide repeat-containing protein At4g16835, mitochondrial"/>
    <property type="match status" value="1"/>
</dbReference>
<dbReference type="FunFam" id="1.25.40.10:FF:000144">
    <property type="entry name" value="Pentatricopeptide repeat-containing protein, mitochondrial"/>
    <property type="match status" value="1"/>
</dbReference>
<dbReference type="InterPro" id="IPR046960">
    <property type="entry name" value="PPR_At4g14850-like_plant"/>
</dbReference>
<evidence type="ECO:0000256" key="4">
    <source>
        <dbReference type="SAM" id="Phobius"/>
    </source>
</evidence>
<evidence type="ECO:0000259" key="5">
    <source>
        <dbReference type="Pfam" id="PF14432"/>
    </source>
</evidence>
<evidence type="ECO:0000256" key="3">
    <source>
        <dbReference type="PROSITE-ProRule" id="PRU00708"/>
    </source>
</evidence>
<evidence type="ECO:0000256" key="1">
    <source>
        <dbReference type="ARBA" id="ARBA00006643"/>
    </source>
</evidence>
<dbReference type="InterPro" id="IPR011990">
    <property type="entry name" value="TPR-like_helical_dom_sf"/>
</dbReference>
<keyword evidence="2" id="KW-0677">Repeat</keyword>
<protein>
    <recommendedName>
        <fullName evidence="5">DYW domain-containing protein</fullName>
    </recommendedName>
</protein>
<dbReference type="AlphaFoldDB" id="D7MCA8"/>
<evidence type="ECO:0000256" key="2">
    <source>
        <dbReference type="ARBA" id="ARBA00022737"/>
    </source>
</evidence>
<dbReference type="Pfam" id="PF20431">
    <property type="entry name" value="E_motif"/>
    <property type="match status" value="1"/>
</dbReference>
<keyword evidence="7" id="KW-1185">Reference proteome</keyword>
<dbReference type="Pfam" id="PF13041">
    <property type="entry name" value="PPR_2"/>
    <property type="match status" value="2"/>
</dbReference>
<keyword evidence="4" id="KW-1133">Transmembrane helix</keyword>
<dbReference type="FunFam" id="1.25.40.10:FF:001074">
    <property type="entry name" value="Pentatricopeptide repeat-containing protein, mitochondrial"/>
    <property type="match status" value="1"/>
</dbReference>
<feature type="transmembrane region" description="Helical" evidence="4">
    <location>
        <begin position="653"/>
        <end position="672"/>
    </location>
</feature>
<dbReference type="HOGENOM" id="CLU_334746_0_0_1"/>
<dbReference type="Pfam" id="PF01535">
    <property type="entry name" value="PPR"/>
    <property type="match status" value="5"/>
</dbReference>
<dbReference type="GO" id="GO:0003723">
    <property type="term" value="F:RNA binding"/>
    <property type="evidence" value="ECO:0007669"/>
    <property type="project" value="InterPro"/>
</dbReference>
<keyword evidence="4" id="KW-0472">Membrane</keyword>
<proteinExistence type="inferred from homology"/>
<dbReference type="GO" id="GO:0008270">
    <property type="term" value="F:zinc ion binding"/>
    <property type="evidence" value="ECO:0007669"/>
    <property type="project" value="InterPro"/>
</dbReference>